<evidence type="ECO:0000256" key="2">
    <source>
        <dbReference type="ARBA" id="ARBA00022692"/>
    </source>
</evidence>
<dbReference type="GO" id="GO:0005886">
    <property type="term" value="C:plasma membrane"/>
    <property type="evidence" value="ECO:0007669"/>
    <property type="project" value="TreeGrafter"/>
</dbReference>
<feature type="transmembrane region" description="Helical" evidence="5">
    <location>
        <begin position="494"/>
        <end position="511"/>
    </location>
</feature>
<dbReference type="GO" id="GO:0022857">
    <property type="term" value="F:transmembrane transporter activity"/>
    <property type="evidence" value="ECO:0007669"/>
    <property type="project" value="InterPro"/>
</dbReference>
<dbReference type="Gene3D" id="1.20.1250.20">
    <property type="entry name" value="MFS general substrate transporter like domains"/>
    <property type="match status" value="1"/>
</dbReference>
<feature type="transmembrane region" description="Helical" evidence="5">
    <location>
        <begin position="265"/>
        <end position="282"/>
    </location>
</feature>
<comment type="subcellular location">
    <subcellularLocation>
        <location evidence="1">Membrane</location>
        <topology evidence="1">Multi-pass membrane protein</topology>
    </subcellularLocation>
</comment>
<feature type="transmembrane region" description="Helical" evidence="5">
    <location>
        <begin position="193"/>
        <end position="213"/>
    </location>
</feature>
<evidence type="ECO:0000256" key="1">
    <source>
        <dbReference type="ARBA" id="ARBA00004141"/>
    </source>
</evidence>
<keyword evidence="8" id="KW-1185">Reference proteome</keyword>
<dbReference type="InterPro" id="IPR020846">
    <property type="entry name" value="MFS_dom"/>
</dbReference>
<keyword evidence="2 5" id="KW-0812">Transmembrane</keyword>
<feature type="transmembrane region" description="Helical" evidence="5">
    <location>
        <begin position="352"/>
        <end position="374"/>
    </location>
</feature>
<gene>
    <name evidence="7" type="ORF">GGX14DRAFT_535726</name>
</gene>
<evidence type="ECO:0000313" key="8">
    <source>
        <dbReference type="Proteomes" id="UP001219525"/>
    </source>
</evidence>
<proteinExistence type="predicted"/>
<feature type="transmembrane region" description="Helical" evidence="5">
    <location>
        <begin position="327"/>
        <end position="346"/>
    </location>
</feature>
<dbReference type="Proteomes" id="UP001219525">
    <property type="component" value="Unassembled WGS sequence"/>
</dbReference>
<feature type="transmembrane region" description="Helical" evidence="5">
    <location>
        <begin position="132"/>
        <end position="153"/>
    </location>
</feature>
<feature type="transmembrane region" description="Helical" evidence="5">
    <location>
        <begin position="107"/>
        <end position="126"/>
    </location>
</feature>
<evidence type="ECO:0000259" key="6">
    <source>
        <dbReference type="PROSITE" id="PS50850"/>
    </source>
</evidence>
<keyword evidence="4 5" id="KW-0472">Membrane</keyword>
<dbReference type="InterPro" id="IPR036259">
    <property type="entry name" value="MFS_trans_sf"/>
</dbReference>
<feature type="transmembrane region" description="Helical" evidence="5">
    <location>
        <begin position="79"/>
        <end position="100"/>
    </location>
</feature>
<feature type="transmembrane region" description="Helical" evidence="5">
    <location>
        <begin position="33"/>
        <end position="55"/>
    </location>
</feature>
<keyword evidence="3 5" id="KW-1133">Transmembrane helix</keyword>
<reference evidence="7" key="1">
    <citation type="submission" date="2023-03" db="EMBL/GenBank/DDBJ databases">
        <title>Massive genome expansion in bonnet fungi (Mycena s.s.) driven by repeated elements and novel gene families across ecological guilds.</title>
        <authorList>
            <consortium name="Lawrence Berkeley National Laboratory"/>
            <person name="Harder C.B."/>
            <person name="Miyauchi S."/>
            <person name="Viragh M."/>
            <person name="Kuo A."/>
            <person name="Thoen E."/>
            <person name="Andreopoulos B."/>
            <person name="Lu D."/>
            <person name="Skrede I."/>
            <person name="Drula E."/>
            <person name="Henrissat B."/>
            <person name="Morin E."/>
            <person name="Kohler A."/>
            <person name="Barry K."/>
            <person name="LaButti K."/>
            <person name="Morin E."/>
            <person name="Salamov A."/>
            <person name="Lipzen A."/>
            <person name="Mereny Z."/>
            <person name="Hegedus B."/>
            <person name="Baldrian P."/>
            <person name="Stursova M."/>
            <person name="Weitz H."/>
            <person name="Taylor A."/>
            <person name="Grigoriev I.V."/>
            <person name="Nagy L.G."/>
            <person name="Martin F."/>
            <person name="Kauserud H."/>
        </authorList>
    </citation>
    <scope>NUCLEOTIDE SEQUENCE</scope>
    <source>
        <strain evidence="7">9144</strain>
    </source>
</reference>
<evidence type="ECO:0000313" key="7">
    <source>
        <dbReference type="EMBL" id="KAJ7204773.1"/>
    </source>
</evidence>
<dbReference type="SUPFAM" id="SSF103473">
    <property type="entry name" value="MFS general substrate transporter"/>
    <property type="match status" value="1"/>
</dbReference>
<feature type="transmembrane region" description="Helical" evidence="5">
    <location>
        <begin position="381"/>
        <end position="403"/>
    </location>
</feature>
<accession>A0AAD6YBZ2</accession>
<dbReference type="AlphaFoldDB" id="A0AAD6YBZ2"/>
<dbReference type="PROSITE" id="PS50850">
    <property type="entry name" value="MFS"/>
    <property type="match status" value="1"/>
</dbReference>
<evidence type="ECO:0000256" key="3">
    <source>
        <dbReference type="ARBA" id="ARBA00022989"/>
    </source>
</evidence>
<evidence type="ECO:0000256" key="5">
    <source>
        <dbReference type="SAM" id="Phobius"/>
    </source>
</evidence>
<feature type="transmembrane region" description="Helical" evidence="5">
    <location>
        <begin position="165"/>
        <end position="187"/>
    </location>
</feature>
<dbReference type="Pfam" id="PF07690">
    <property type="entry name" value="MFS_1"/>
    <property type="match status" value="1"/>
</dbReference>
<dbReference type="PRINTS" id="PR01036">
    <property type="entry name" value="TCRTETB"/>
</dbReference>
<organism evidence="7 8">
    <name type="scientific">Mycena pura</name>
    <dbReference type="NCBI Taxonomy" id="153505"/>
    <lineage>
        <taxon>Eukaryota</taxon>
        <taxon>Fungi</taxon>
        <taxon>Dikarya</taxon>
        <taxon>Basidiomycota</taxon>
        <taxon>Agaricomycotina</taxon>
        <taxon>Agaricomycetes</taxon>
        <taxon>Agaricomycetidae</taxon>
        <taxon>Agaricales</taxon>
        <taxon>Marasmiineae</taxon>
        <taxon>Mycenaceae</taxon>
        <taxon>Mycena</taxon>
    </lineage>
</organism>
<name>A0AAD6YBZ2_9AGAR</name>
<comment type="caution">
    <text evidence="7">The sequence shown here is derived from an EMBL/GenBank/DDBJ whole genome shotgun (WGS) entry which is preliminary data.</text>
</comment>
<sequence>MDSGQDRGVCHAEDKASDGAHISQDIRLSPRRLTIVFAADLEGSAFNLAFFLVALDQTILSTALPTIASHFKAVSDLSWIASAYFLPQAGLVLFFGRLLVITPAKRLFLVSIFTFEIGSLLCALAPSVNVLIVGRAVAGLGGTGLWVSIMSIIARITTMKQRPIFMGLIGAVFALASVVGPLIGGAFSDHVSWRFVYILRIGFIAIIAVILALPHLPTVKTSGSAFKMWLHLDWVGAVLSFAMVTVLLLAVQWGGNEKPWNDPTVIALLVLFAVFLIAFIGWETWYGPEAILPVSIVCRRNIFGAGVATPLLYQVRGHSATRSGIDILPFMTSLMSILVSFVAGAVTSTTGYAWPFLVLFPLIASAAFGLLFTVTANTSSATIIGFQVLVGVGLGSCIQLPIVVAQGEFVGKDQHLIPQTTSLVTFLQLLGSSTGLAIAGAVFQGQLRSRLSTLDLPPALFEEVLSSVKAIFAIPQPEQSQVVGAYVAAVERVFLIGIPCGIIATLGALLIERRKVQMEVITPST</sequence>
<protein>
    <submittedName>
        <fullName evidence="7">ABC transporter</fullName>
    </submittedName>
</protein>
<evidence type="ECO:0000256" key="4">
    <source>
        <dbReference type="ARBA" id="ARBA00023136"/>
    </source>
</evidence>
<dbReference type="EMBL" id="JARJCW010000046">
    <property type="protein sequence ID" value="KAJ7204773.1"/>
    <property type="molecule type" value="Genomic_DNA"/>
</dbReference>
<feature type="transmembrane region" description="Helical" evidence="5">
    <location>
        <begin position="234"/>
        <end position="253"/>
    </location>
</feature>
<dbReference type="PANTHER" id="PTHR23501">
    <property type="entry name" value="MAJOR FACILITATOR SUPERFAMILY"/>
    <property type="match status" value="1"/>
</dbReference>
<feature type="transmembrane region" description="Helical" evidence="5">
    <location>
        <begin position="423"/>
        <end position="443"/>
    </location>
</feature>
<dbReference type="InterPro" id="IPR011701">
    <property type="entry name" value="MFS"/>
</dbReference>
<dbReference type="PANTHER" id="PTHR23501:SF198">
    <property type="entry name" value="AZOLE RESISTANCE PROTEIN 1-RELATED"/>
    <property type="match status" value="1"/>
</dbReference>
<feature type="domain" description="Major facilitator superfamily (MFS) profile" evidence="6">
    <location>
        <begin position="42"/>
        <end position="516"/>
    </location>
</feature>